<accession>A0ABV5AYF5</accession>
<proteinExistence type="predicted"/>
<name>A0ABV5AYF5_9BACL</name>
<dbReference type="Proteomes" id="UP001580346">
    <property type="component" value="Unassembled WGS sequence"/>
</dbReference>
<sequence>MHNAPRYMSHNLGPAGSGVVLYPGIRYAVKPFLKGRARMLTPGFVAE</sequence>
<evidence type="ECO:0000313" key="2">
    <source>
        <dbReference type="Proteomes" id="UP001580346"/>
    </source>
</evidence>
<reference evidence="1 2" key="1">
    <citation type="submission" date="2024-09" db="EMBL/GenBank/DDBJ databases">
        <title>Paenibacillus zeirhizospherea sp. nov., isolated from surface of the maize (Zea mays) roots in a horticulture field, Hungary.</title>
        <authorList>
            <person name="Marton D."/>
            <person name="Farkas M."/>
            <person name="Bedics A."/>
            <person name="Toth E."/>
            <person name="Tancsics A."/>
            <person name="Boka K."/>
            <person name="Maroti G."/>
            <person name="Kriszt B."/>
            <person name="Cserhati M."/>
        </authorList>
    </citation>
    <scope>NUCLEOTIDE SEQUENCE [LARGE SCALE GENOMIC DNA]</scope>
    <source>
        <strain evidence="1 2">KCTC 33519</strain>
    </source>
</reference>
<gene>
    <name evidence="1" type="ORF">ACE41H_21085</name>
</gene>
<organism evidence="1 2">
    <name type="scientific">Paenibacillus enshidis</name>
    <dbReference type="NCBI Taxonomy" id="1458439"/>
    <lineage>
        <taxon>Bacteria</taxon>
        <taxon>Bacillati</taxon>
        <taxon>Bacillota</taxon>
        <taxon>Bacilli</taxon>
        <taxon>Bacillales</taxon>
        <taxon>Paenibacillaceae</taxon>
        <taxon>Paenibacillus</taxon>
    </lineage>
</organism>
<comment type="caution">
    <text evidence="1">The sequence shown here is derived from an EMBL/GenBank/DDBJ whole genome shotgun (WGS) entry which is preliminary data.</text>
</comment>
<keyword evidence="2" id="KW-1185">Reference proteome</keyword>
<dbReference type="EMBL" id="JBHHMI010000028">
    <property type="protein sequence ID" value="MFB5269258.1"/>
    <property type="molecule type" value="Genomic_DNA"/>
</dbReference>
<evidence type="ECO:0000313" key="1">
    <source>
        <dbReference type="EMBL" id="MFB5269258.1"/>
    </source>
</evidence>
<dbReference type="RefSeq" id="WP_375357532.1">
    <property type="nucleotide sequence ID" value="NZ_JBHHMI010000028.1"/>
</dbReference>
<protein>
    <submittedName>
        <fullName evidence="1">Uncharacterized protein</fullName>
    </submittedName>
</protein>